<dbReference type="EMBL" id="CP003137">
    <property type="protein sequence ID" value="AEV95806.1"/>
    <property type="molecule type" value="Genomic_DNA"/>
</dbReference>
<dbReference type="AlphaFoldDB" id="G8PAT8"/>
<dbReference type="Gene3D" id="3.40.190.10">
    <property type="entry name" value="Periplasmic binding protein-like II"/>
    <property type="match status" value="2"/>
</dbReference>
<reference evidence="6 7" key="1">
    <citation type="journal article" date="2012" name="J. Bacteriol.">
        <title>Complete Genome Sequence of the Beer Spoilage Organism Pediococcus claussenii ATCC BAA-344T.</title>
        <authorList>
            <person name="Pittet V."/>
            <person name="Abegunde T."/>
            <person name="Marfleet T."/>
            <person name="Haakensen M."/>
            <person name="Morrow K."/>
            <person name="Jayaprakash T."/>
            <person name="Schroeder K."/>
            <person name="Trost B."/>
            <person name="Byrns S."/>
            <person name="Bergsveinson J."/>
            <person name="Kusalik A."/>
            <person name="Ziola B."/>
        </authorList>
    </citation>
    <scope>NUCLEOTIDE SEQUENCE [LARGE SCALE GENOMIC DNA]</scope>
    <source>
        <strain evidence="6 7">ATCC BAA-344</strain>
    </source>
</reference>
<dbReference type="Pfam" id="PF00126">
    <property type="entry name" value="HTH_1"/>
    <property type="match status" value="1"/>
</dbReference>
<dbReference type="Gene3D" id="1.10.10.10">
    <property type="entry name" value="Winged helix-like DNA-binding domain superfamily/Winged helix DNA-binding domain"/>
    <property type="match status" value="1"/>
</dbReference>
<dbReference type="HOGENOM" id="CLU_039613_6_1_9"/>
<comment type="similarity">
    <text evidence="1">Belongs to the LysR transcriptional regulatory family.</text>
</comment>
<dbReference type="PRINTS" id="PR00039">
    <property type="entry name" value="HTHLYSR"/>
</dbReference>
<organism evidence="6 7">
    <name type="scientific">Pediococcus claussenii (strain ATCC BAA-344 / DSM 14800 / JCM 18046 / KCTC 3811 / LMG 21948 / P06)</name>
    <dbReference type="NCBI Taxonomy" id="701521"/>
    <lineage>
        <taxon>Bacteria</taxon>
        <taxon>Bacillati</taxon>
        <taxon>Bacillota</taxon>
        <taxon>Bacilli</taxon>
        <taxon>Lactobacillales</taxon>
        <taxon>Lactobacillaceae</taxon>
        <taxon>Pediococcus</taxon>
    </lineage>
</organism>
<keyword evidence="7" id="KW-1185">Reference proteome</keyword>
<dbReference type="GO" id="GO:0003700">
    <property type="term" value="F:DNA-binding transcription factor activity"/>
    <property type="evidence" value="ECO:0007669"/>
    <property type="project" value="InterPro"/>
</dbReference>
<evidence type="ECO:0000259" key="5">
    <source>
        <dbReference type="PROSITE" id="PS50931"/>
    </source>
</evidence>
<dbReference type="KEGG" id="pce:PECL_1588"/>
<dbReference type="PROSITE" id="PS50931">
    <property type="entry name" value="HTH_LYSR"/>
    <property type="match status" value="1"/>
</dbReference>
<evidence type="ECO:0000256" key="4">
    <source>
        <dbReference type="ARBA" id="ARBA00023163"/>
    </source>
</evidence>
<dbReference type="PANTHER" id="PTHR30126">
    <property type="entry name" value="HTH-TYPE TRANSCRIPTIONAL REGULATOR"/>
    <property type="match status" value="1"/>
</dbReference>
<proteinExistence type="inferred from homology"/>
<feature type="domain" description="HTH lysR-type" evidence="5">
    <location>
        <begin position="1"/>
        <end position="58"/>
    </location>
</feature>
<protein>
    <submittedName>
        <fullName evidence="6">Transcriptional regulator, LysR family</fullName>
    </submittedName>
</protein>
<dbReference type="PATRIC" id="fig|701521.8.peg.1489"/>
<dbReference type="InterPro" id="IPR000847">
    <property type="entry name" value="LysR_HTH_N"/>
</dbReference>
<keyword evidence="4" id="KW-0804">Transcription</keyword>
<evidence type="ECO:0000256" key="1">
    <source>
        <dbReference type="ARBA" id="ARBA00009437"/>
    </source>
</evidence>
<evidence type="ECO:0000313" key="6">
    <source>
        <dbReference type="EMBL" id="AEV95806.1"/>
    </source>
</evidence>
<name>G8PAT8_PEDCP</name>
<dbReference type="PANTHER" id="PTHR30126:SF40">
    <property type="entry name" value="HTH-TYPE TRANSCRIPTIONAL REGULATOR GLTR"/>
    <property type="match status" value="1"/>
</dbReference>
<dbReference type="InterPro" id="IPR036390">
    <property type="entry name" value="WH_DNA-bd_sf"/>
</dbReference>
<evidence type="ECO:0000256" key="2">
    <source>
        <dbReference type="ARBA" id="ARBA00023015"/>
    </source>
</evidence>
<accession>G8PAT8</accession>
<dbReference type="Proteomes" id="UP000005444">
    <property type="component" value="Chromosome"/>
</dbReference>
<keyword evidence="2" id="KW-0805">Transcription regulation</keyword>
<dbReference type="InterPro" id="IPR005119">
    <property type="entry name" value="LysR_subst-bd"/>
</dbReference>
<evidence type="ECO:0000313" key="7">
    <source>
        <dbReference type="Proteomes" id="UP000005444"/>
    </source>
</evidence>
<sequence length="284" mass="32409">MLDNRYLTLSILEQTKSYTKTAQQLFITQPAVSQQIKSLETELDLKLVEYHHPQLKITHAGKQLAEFAAQSNYQQQKLLSQLQDSKSRKHIKFGATHSISVFYIPDLIQNLQKKFTHINCIVDNTSSLLEKIDNGTLDFAILEGNFDKQHYDSIVLQNEDFVAVTRFDNSIISTKNLELTSLLHEPLLLRENGSGTRSIFINWAKTFNIQVEDFSNIIEIGSSAGLLKVLQQTGISFMYQSLITEQLQNNIFKILDIDGLTINRPISLVYAKDSFFKDEYSALI</sequence>
<dbReference type="GO" id="GO:0000976">
    <property type="term" value="F:transcription cis-regulatory region binding"/>
    <property type="evidence" value="ECO:0007669"/>
    <property type="project" value="TreeGrafter"/>
</dbReference>
<dbReference type="eggNOG" id="COG0583">
    <property type="taxonomic scope" value="Bacteria"/>
</dbReference>
<dbReference type="SUPFAM" id="SSF46785">
    <property type="entry name" value="Winged helix' DNA-binding domain"/>
    <property type="match status" value="1"/>
</dbReference>
<evidence type="ECO:0000256" key="3">
    <source>
        <dbReference type="ARBA" id="ARBA00023125"/>
    </source>
</evidence>
<dbReference type="SUPFAM" id="SSF53850">
    <property type="entry name" value="Periplasmic binding protein-like II"/>
    <property type="match status" value="1"/>
</dbReference>
<keyword evidence="3" id="KW-0238">DNA-binding</keyword>
<dbReference type="Pfam" id="PF03466">
    <property type="entry name" value="LysR_substrate"/>
    <property type="match status" value="1"/>
</dbReference>
<dbReference type="InterPro" id="IPR036388">
    <property type="entry name" value="WH-like_DNA-bd_sf"/>
</dbReference>
<dbReference type="RefSeq" id="WP_014216000.1">
    <property type="nucleotide sequence ID" value="NC_016605.1"/>
</dbReference>
<dbReference type="STRING" id="701521.PECL_1588"/>
<gene>
    <name evidence="6" type="ordered locus">PECL_1588</name>
</gene>